<feature type="domain" description="WD-like" evidence="2">
    <location>
        <begin position="69"/>
        <end position="179"/>
    </location>
</feature>
<reference evidence="3" key="2">
    <citation type="submission" date="2023-07" db="EMBL/GenBank/DDBJ databases">
        <authorList>
            <consortium name="Lawrence Berkeley National Laboratory"/>
            <person name="Haridas S."/>
            <person name="Hensen N."/>
            <person name="Bonometti L."/>
            <person name="Westerberg I."/>
            <person name="Brannstrom I.O."/>
            <person name="Guillou S."/>
            <person name="Cros-Aarteil S."/>
            <person name="Calhoun S."/>
            <person name="Kuo A."/>
            <person name="Mondo S."/>
            <person name="Pangilinan J."/>
            <person name="Riley R."/>
            <person name="LaButti K."/>
            <person name="Andreopoulos B."/>
            <person name="Lipzen A."/>
            <person name="Chen C."/>
            <person name="Yanf M."/>
            <person name="Daum C."/>
            <person name="Ng V."/>
            <person name="Clum A."/>
            <person name="Steindorff A."/>
            <person name="Ohm R."/>
            <person name="Martin F."/>
            <person name="Silar P."/>
            <person name="Natvig D."/>
            <person name="Lalanne C."/>
            <person name="Gautier V."/>
            <person name="Ament-velasquez S.L."/>
            <person name="Kruys A."/>
            <person name="Hutchinson M.I."/>
            <person name="Powell A.J."/>
            <person name="Barry K."/>
            <person name="Miller A.N."/>
            <person name="Grigoriev I.V."/>
            <person name="Debuchy R."/>
            <person name="Gladieux P."/>
            <person name="Thoren M.H."/>
            <person name="Johannesson H."/>
        </authorList>
    </citation>
    <scope>NUCLEOTIDE SEQUENCE</scope>
    <source>
        <strain evidence="3">FGSC 1904</strain>
    </source>
</reference>
<comment type="caution">
    <text evidence="3">The sequence shown here is derived from an EMBL/GenBank/DDBJ whole genome shotgun (WGS) entry which is preliminary data.</text>
</comment>
<evidence type="ECO:0000259" key="2">
    <source>
        <dbReference type="Pfam" id="PF20493"/>
    </source>
</evidence>
<dbReference type="InterPro" id="IPR046925">
    <property type="entry name" value="WD-like_fungi"/>
</dbReference>
<organism evidence="3 4">
    <name type="scientific">Sordaria brevicollis</name>
    <dbReference type="NCBI Taxonomy" id="83679"/>
    <lineage>
        <taxon>Eukaryota</taxon>
        <taxon>Fungi</taxon>
        <taxon>Dikarya</taxon>
        <taxon>Ascomycota</taxon>
        <taxon>Pezizomycotina</taxon>
        <taxon>Sordariomycetes</taxon>
        <taxon>Sordariomycetidae</taxon>
        <taxon>Sordariales</taxon>
        <taxon>Sordariaceae</taxon>
        <taxon>Sordaria</taxon>
    </lineage>
</organism>
<dbReference type="Pfam" id="PF20493">
    <property type="entry name" value="WD-like_fungi"/>
    <property type="match status" value="1"/>
</dbReference>
<accession>A0AAE0UC92</accession>
<feature type="chain" id="PRO_5042082749" description="WD-like domain-containing protein" evidence="1">
    <location>
        <begin position="23"/>
        <end position="182"/>
    </location>
</feature>
<dbReference type="Proteomes" id="UP001281003">
    <property type="component" value="Unassembled WGS sequence"/>
</dbReference>
<sequence>MFAKQIIIAGAFLAALSTAAPASNSVAEIDVPEGLKIIDVTEAAGVELVWYGDADGVESTSEAETPSLSRRCGSNRTQCFNDNQAAASSCEALINGLLNSSNNLPVSPRSVCATLAGNRCCTSWANNLSGAKYYYLQSAASAILRNCRGSAGFVSGKSYDTLLGSTCTTQCLSNRPDGCNNN</sequence>
<dbReference type="EMBL" id="JAUTDP010000006">
    <property type="protein sequence ID" value="KAK3398812.1"/>
    <property type="molecule type" value="Genomic_DNA"/>
</dbReference>
<name>A0AAE0UC92_SORBR</name>
<evidence type="ECO:0000313" key="3">
    <source>
        <dbReference type="EMBL" id="KAK3398812.1"/>
    </source>
</evidence>
<keyword evidence="4" id="KW-1185">Reference proteome</keyword>
<feature type="signal peptide" evidence="1">
    <location>
        <begin position="1"/>
        <end position="22"/>
    </location>
</feature>
<keyword evidence="1" id="KW-0732">Signal</keyword>
<gene>
    <name evidence="3" type="ORF">B0T20DRAFT_218517</name>
</gene>
<dbReference type="AlphaFoldDB" id="A0AAE0UC92"/>
<evidence type="ECO:0000313" key="4">
    <source>
        <dbReference type="Proteomes" id="UP001281003"/>
    </source>
</evidence>
<evidence type="ECO:0000256" key="1">
    <source>
        <dbReference type="SAM" id="SignalP"/>
    </source>
</evidence>
<proteinExistence type="predicted"/>
<protein>
    <recommendedName>
        <fullName evidence="2">WD-like domain-containing protein</fullName>
    </recommendedName>
</protein>
<reference evidence="3" key="1">
    <citation type="journal article" date="2023" name="Mol. Phylogenet. Evol.">
        <title>Genome-scale phylogeny and comparative genomics of the fungal order Sordariales.</title>
        <authorList>
            <person name="Hensen N."/>
            <person name="Bonometti L."/>
            <person name="Westerberg I."/>
            <person name="Brannstrom I.O."/>
            <person name="Guillou S."/>
            <person name="Cros-Aarteil S."/>
            <person name="Calhoun S."/>
            <person name="Haridas S."/>
            <person name="Kuo A."/>
            <person name="Mondo S."/>
            <person name="Pangilinan J."/>
            <person name="Riley R."/>
            <person name="LaButti K."/>
            <person name="Andreopoulos B."/>
            <person name="Lipzen A."/>
            <person name="Chen C."/>
            <person name="Yan M."/>
            <person name="Daum C."/>
            <person name="Ng V."/>
            <person name="Clum A."/>
            <person name="Steindorff A."/>
            <person name="Ohm R.A."/>
            <person name="Martin F."/>
            <person name="Silar P."/>
            <person name="Natvig D.O."/>
            <person name="Lalanne C."/>
            <person name="Gautier V."/>
            <person name="Ament-Velasquez S.L."/>
            <person name="Kruys A."/>
            <person name="Hutchinson M.I."/>
            <person name="Powell A.J."/>
            <person name="Barry K."/>
            <person name="Miller A.N."/>
            <person name="Grigoriev I.V."/>
            <person name="Debuchy R."/>
            <person name="Gladieux P."/>
            <person name="Hiltunen Thoren M."/>
            <person name="Johannesson H."/>
        </authorList>
    </citation>
    <scope>NUCLEOTIDE SEQUENCE</scope>
    <source>
        <strain evidence="3">FGSC 1904</strain>
    </source>
</reference>